<dbReference type="KEGG" id="tvo:TVG0986825"/>
<dbReference type="PaxDb" id="273116-14325179"/>
<dbReference type="Proteomes" id="UP000001017">
    <property type="component" value="Chromosome"/>
</dbReference>
<evidence type="ECO:0000259" key="1">
    <source>
        <dbReference type="Pfam" id="PF03551"/>
    </source>
</evidence>
<keyword evidence="3" id="KW-1185">Reference proteome</keyword>
<reference evidence="2 3" key="2">
    <citation type="journal article" date="2000" name="Proc. Natl. Acad. Sci. U.S.A.">
        <title>Archaeal adaptation to higher temperatures revealed by genomic sequence of Thermoplasma volcanium.</title>
        <authorList>
            <person name="Kawashima T."/>
            <person name="Amano N."/>
            <person name="Koike H."/>
            <person name="Makino S."/>
            <person name="Higuchi S."/>
            <person name="Kawashima-Ohya Y."/>
            <person name="Watanabe K."/>
            <person name="Yamazaki M."/>
            <person name="Kanehori K."/>
            <person name="Kawamoto T."/>
            <person name="Nunoshiba T."/>
            <person name="Yamamoto Y."/>
            <person name="Aramaki H."/>
            <person name="Makino K."/>
            <person name="Suzuki M."/>
        </authorList>
    </citation>
    <scope>NUCLEOTIDE SEQUENCE [LARGE SCALE GENOMIC DNA]</scope>
    <source>
        <strain evidence="3">ATCC 51530 / DSM 4299 / JCM 9571 / NBRC 15438 / GSS1</strain>
    </source>
</reference>
<dbReference type="RefSeq" id="WP_010917192.1">
    <property type="nucleotide sequence ID" value="NC_002689.2"/>
</dbReference>
<evidence type="ECO:0000313" key="2">
    <source>
        <dbReference type="EMBL" id="BAB60104.1"/>
    </source>
</evidence>
<dbReference type="InterPro" id="IPR036388">
    <property type="entry name" value="WH-like_DNA-bd_sf"/>
</dbReference>
<protein>
    <recommendedName>
        <fullName evidence="1">Transcription regulator PadR N-terminal domain-containing protein</fullName>
    </recommendedName>
</protein>
<name>Q97A48_THEVO</name>
<dbReference type="EMBL" id="BA000011">
    <property type="protein sequence ID" value="BAB60104.1"/>
    <property type="molecule type" value="Genomic_DNA"/>
</dbReference>
<dbReference type="STRING" id="273116.gene:9381754"/>
<dbReference type="Gene3D" id="1.10.10.10">
    <property type="entry name" value="Winged helix-like DNA-binding domain superfamily/Winged helix DNA-binding domain"/>
    <property type="match status" value="1"/>
</dbReference>
<evidence type="ECO:0000313" key="3">
    <source>
        <dbReference type="Proteomes" id="UP000001017"/>
    </source>
</evidence>
<accession>Q97A48</accession>
<dbReference type="AlphaFoldDB" id="Q97A48"/>
<sequence length="151" mass="17138">MFDKFNFVKRRGNLKYWILYLVSTKPMNGAEVMDEIERHSFGMWRPSPGSVYPALEQLEADGLVIRNEDGRYAATEQGKEELGITSAEFSRSPKTVSGIVDEIESMVMYLSDVMPVQPEDSKLNVTRLENVVSKINELISKWSGENADNKN</sequence>
<dbReference type="PANTHER" id="PTHR43252:SF5">
    <property type="entry name" value="TRANSCRIPTIONAL REGULATOR, PADR-LIKE FAMILY"/>
    <property type="match status" value="1"/>
</dbReference>
<dbReference type="GeneID" id="1442040"/>
<dbReference type="PANTHER" id="PTHR43252">
    <property type="entry name" value="TRANSCRIPTIONAL REGULATOR YQJI"/>
    <property type="match status" value="1"/>
</dbReference>
<dbReference type="InterPro" id="IPR036390">
    <property type="entry name" value="WH_DNA-bd_sf"/>
</dbReference>
<dbReference type="HOGENOM" id="CLU_063440_1_3_2"/>
<dbReference type="InterPro" id="IPR005149">
    <property type="entry name" value="Tscrpt_reg_PadR_N"/>
</dbReference>
<gene>
    <name evidence="2" type="ORF">TVG0986825</name>
</gene>
<dbReference type="SUPFAM" id="SSF46785">
    <property type="entry name" value="Winged helix' DNA-binding domain"/>
    <property type="match status" value="1"/>
</dbReference>
<dbReference type="PhylomeDB" id="Q97A48"/>
<dbReference type="eggNOG" id="arCOG00002">
    <property type="taxonomic scope" value="Archaea"/>
</dbReference>
<reference evidence="2 3" key="1">
    <citation type="journal article" date="1999" name="Proc. Jpn. Acad.">
        <title>Determination of the complete genomic DNA sequence of Thermoplasma volvanium GSS1.</title>
        <authorList>
            <person name="Kawashima T."/>
            <person name="Yamamoto Y."/>
            <person name="Aramaki H."/>
            <person name="Nunoshiba T."/>
            <person name="Kawamoto T."/>
            <person name="Watanabe K."/>
            <person name="Yamazaki M."/>
            <person name="Kanehori K."/>
            <person name="Amano N."/>
            <person name="Ohya Y."/>
            <person name="Makino K."/>
            <person name="Suzuki M."/>
        </authorList>
    </citation>
    <scope>NUCLEOTIDE SEQUENCE [LARGE SCALE GENOMIC DNA]</scope>
    <source>
        <strain evidence="3">ATCC 51530 / DSM 4299 / JCM 9571 / NBRC 15438 / GSS1</strain>
    </source>
</reference>
<feature type="domain" description="Transcription regulator PadR N-terminal" evidence="1">
    <location>
        <begin position="18"/>
        <end position="82"/>
    </location>
</feature>
<proteinExistence type="predicted"/>
<dbReference type="Pfam" id="PF03551">
    <property type="entry name" value="PadR"/>
    <property type="match status" value="1"/>
</dbReference>
<organism evidence="2 3">
    <name type="scientific">Thermoplasma volcanium (strain ATCC 51530 / DSM 4299 / JCM 9571 / NBRC 15438 / GSS1)</name>
    <dbReference type="NCBI Taxonomy" id="273116"/>
    <lineage>
        <taxon>Archaea</taxon>
        <taxon>Methanobacteriati</taxon>
        <taxon>Thermoplasmatota</taxon>
        <taxon>Thermoplasmata</taxon>
        <taxon>Thermoplasmatales</taxon>
        <taxon>Thermoplasmataceae</taxon>
        <taxon>Thermoplasma</taxon>
    </lineage>
</organism>